<dbReference type="OrthoDB" id="3010635at2759"/>
<reference evidence="3" key="1">
    <citation type="journal article" date="2017" name="Nat. Ecol. Evol.">
        <title>Genome expansion and lineage-specific genetic innovations in the forest pathogenic fungi Armillaria.</title>
        <authorList>
            <person name="Sipos G."/>
            <person name="Prasanna A.N."/>
            <person name="Walter M.C."/>
            <person name="O'Connor E."/>
            <person name="Balint B."/>
            <person name="Krizsan K."/>
            <person name="Kiss B."/>
            <person name="Hess J."/>
            <person name="Varga T."/>
            <person name="Slot J."/>
            <person name="Riley R."/>
            <person name="Boka B."/>
            <person name="Rigling D."/>
            <person name="Barry K."/>
            <person name="Lee J."/>
            <person name="Mihaltcheva S."/>
            <person name="LaButti K."/>
            <person name="Lipzen A."/>
            <person name="Waldron R."/>
            <person name="Moloney N.M."/>
            <person name="Sperisen C."/>
            <person name="Kredics L."/>
            <person name="Vagvoelgyi C."/>
            <person name="Patrignani A."/>
            <person name="Fitzpatrick D."/>
            <person name="Nagy I."/>
            <person name="Doyle S."/>
            <person name="Anderson J.B."/>
            <person name="Grigoriev I.V."/>
            <person name="Gueldener U."/>
            <person name="Muensterkoetter M."/>
            <person name="Nagy L.G."/>
        </authorList>
    </citation>
    <scope>NUCLEOTIDE SEQUENCE [LARGE SCALE GENOMIC DNA]</scope>
    <source>
        <strain evidence="3">C18/9</strain>
    </source>
</reference>
<organism evidence="2 3">
    <name type="scientific">Armillaria ostoyae</name>
    <name type="common">Armillaria root rot fungus</name>
    <dbReference type="NCBI Taxonomy" id="47428"/>
    <lineage>
        <taxon>Eukaryota</taxon>
        <taxon>Fungi</taxon>
        <taxon>Dikarya</taxon>
        <taxon>Basidiomycota</taxon>
        <taxon>Agaricomycotina</taxon>
        <taxon>Agaricomycetes</taxon>
        <taxon>Agaricomycetidae</taxon>
        <taxon>Agaricales</taxon>
        <taxon>Marasmiineae</taxon>
        <taxon>Physalacriaceae</taxon>
        <taxon>Armillaria</taxon>
    </lineage>
</organism>
<keyword evidence="1" id="KW-0732">Signal</keyword>
<feature type="chain" id="PRO_5013261566" evidence="1">
    <location>
        <begin position="20"/>
        <end position="313"/>
    </location>
</feature>
<dbReference type="Proteomes" id="UP000219338">
    <property type="component" value="Unassembled WGS sequence"/>
</dbReference>
<sequence length="313" mass="33335">MFSAAAFITFLTALSGVTALPFSQLVRSLPTDISHIAVDEAKGHYLAFKRDGSLYGRYPVDAESNSVERRADASQCAQLSVTEAQTIPGWNAIVQYANSNWGSGSRNIVTNPTDYVDSPAQVCITDDVVQLSYSGDPVCQTHTTTSQGTLVGTAGEVDIEVDQGFNSDSSYTVSSASTIGVSNTLSVKIGVPEVAEVTEALTISASVTDTTSSTFDASYNDVSKVTIKMTAPEGKTCTAVTNTKTCNIQATGQIRYLATGWIWFNYNSATQGHYKWAVSIEAVLTNQDDRSSFATFKGSMVANTETSYAGNCQ</sequence>
<feature type="signal peptide" evidence="1">
    <location>
        <begin position="1"/>
        <end position="19"/>
    </location>
</feature>
<gene>
    <name evidence="2" type="ORF">ARMOST_14227</name>
</gene>
<name>A0A284RQ12_ARMOS</name>
<proteinExistence type="predicted"/>
<dbReference type="EMBL" id="FUEG01000013">
    <property type="protein sequence ID" value="SJL10833.1"/>
    <property type="molecule type" value="Genomic_DNA"/>
</dbReference>
<dbReference type="AlphaFoldDB" id="A0A284RQ12"/>
<protein>
    <submittedName>
        <fullName evidence="2">Uncharacterized protein</fullName>
    </submittedName>
</protein>
<evidence type="ECO:0000256" key="1">
    <source>
        <dbReference type="SAM" id="SignalP"/>
    </source>
</evidence>
<evidence type="ECO:0000313" key="2">
    <source>
        <dbReference type="EMBL" id="SJL10833.1"/>
    </source>
</evidence>
<dbReference type="OMA" id="YKYSAFI"/>
<keyword evidence="3" id="KW-1185">Reference proteome</keyword>
<evidence type="ECO:0000313" key="3">
    <source>
        <dbReference type="Proteomes" id="UP000219338"/>
    </source>
</evidence>
<accession>A0A284RQ12</accession>